<evidence type="ECO:0000256" key="2">
    <source>
        <dbReference type="ARBA" id="ARBA00007400"/>
    </source>
</evidence>
<evidence type="ECO:0000259" key="9">
    <source>
        <dbReference type="Pfam" id="PF01757"/>
    </source>
</evidence>
<evidence type="ECO:0000256" key="3">
    <source>
        <dbReference type="ARBA" id="ARBA00022475"/>
    </source>
</evidence>
<feature type="region of interest" description="Disordered" evidence="7">
    <location>
        <begin position="13"/>
        <end position="33"/>
    </location>
</feature>
<evidence type="ECO:0000256" key="4">
    <source>
        <dbReference type="ARBA" id="ARBA00022692"/>
    </source>
</evidence>
<dbReference type="GO" id="GO:0005886">
    <property type="term" value="C:plasma membrane"/>
    <property type="evidence" value="ECO:0007669"/>
    <property type="project" value="UniProtKB-SubCell"/>
</dbReference>
<feature type="domain" description="Acyltransferase 3" evidence="9">
    <location>
        <begin position="67"/>
        <end position="375"/>
    </location>
</feature>
<sequence length="408" mass="45037">MLTLPHYREKCEVASEDRPNGRAGGRSRPCQPDGGCASAGFRAGTSHENGRPVQSSRWIEVEQRPRAWVNFAKGVAIVLVVLYHVTLYLQHEGILGLPNRIKLVLELFPMPVFFLIAGLFGARAMTWSLRNLWMRRLWPVLYLYLVWSVIRFLFYLVVPGLSGEIGELPASHPLSLALVLVWPSSSYWFIYALAVFAFAAWAMRALPGWLHVLIAATISTAFTAGLLNTHNVGWNRVGALYVFYVFGALYARQVFGAVSRVSVPRTFATAAVLVAVSAVLLLLPARWLPFLVLVGQASAVVLGVLLSAYLVKLRPLRFVSTLGAESLQIYLLHLFIIVPSAALLGLAVGGVSRPVGVAMQFALVAAAIALSLLLSRLTTRVRWLYVPPTRLPRRRRQPDEPKAVPQVQ</sequence>
<feature type="transmembrane region" description="Helical" evidence="8">
    <location>
        <begin position="290"/>
        <end position="311"/>
    </location>
</feature>
<keyword evidence="5 8" id="KW-1133">Transmembrane helix</keyword>
<comment type="caution">
    <text evidence="10">The sequence shown here is derived from an EMBL/GenBank/DDBJ whole genome shotgun (WGS) entry which is preliminary data.</text>
</comment>
<evidence type="ECO:0000256" key="7">
    <source>
        <dbReference type="SAM" id="MobiDB-lite"/>
    </source>
</evidence>
<dbReference type="EMBL" id="SSSN01000012">
    <property type="protein sequence ID" value="THG31171.1"/>
    <property type="molecule type" value="Genomic_DNA"/>
</dbReference>
<feature type="transmembrane region" description="Helical" evidence="8">
    <location>
        <begin position="137"/>
        <end position="157"/>
    </location>
</feature>
<dbReference type="Pfam" id="PF01757">
    <property type="entry name" value="Acyl_transf_3"/>
    <property type="match status" value="1"/>
</dbReference>
<gene>
    <name evidence="10" type="ORF">E6C70_14020</name>
</gene>
<keyword evidence="3" id="KW-1003">Cell membrane</keyword>
<evidence type="ECO:0000256" key="8">
    <source>
        <dbReference type="SAM" id="Phobius"/>
    </source>
</evidence>
<dbReference type="PANTHER" id="PTHR40074">
    <property type="entry name" value="O-ACETYLTRANSFERASE WECH"/>
    <property type="match status" value="1"/>
</dbReference>
<comment type="subcellular location">
    <subcellularLocation>
        <location evidence="1">Cell membrane</location>
        <topology evidence="1">Multi-pass membrane protein</topology>
    </subcellularLocation>
</comment>
<keyword evidence="6 8" id="KW-0472">Membrane</keyword>
<dbReference type="InterPro" id="IPR002656">
    <property type="entry name" value="Acyl_transf_3_dom"/>
</dbReference>
<feature type="transmembrane region" description="Helical" evidence="8">
    <location>
        <begin position="208"/>
        <end position="227"/>
    </location>
</feature>
<dbReference type="AlphaFoldDB" id="A0A4S4FLU2"/>
<keyword evidence="10" id="KW-0808">Transferase</keyword>
<accession>A0A4S4FLU2</accession>
<feature type="transmembrane region" description="Helical" evidence="8">
    <location>
        <begin position="263"/>
        <end position="284"/>
    </location>
</feature>
<feature type="transmembrane region" description="Helical" evidence="8">
    <location>
        <begin position="177"/>
        <end position="201"/>
    </location>
</feature>
<evidence type="ECO:0000256" key="6">
    <source>
        <dbReference type="ARBA" id="ARBA00023136"/>
    </source>
</evidence>
<dbReference type="GO" id="GO:0016413">
    <property type="term" value="F:O-acetyltransferase activity"/>
    <property type="evidence" value="ECO:0007669"/>
    <property type="project" value="TreeGrafter"/>
</dbReference>
<reference evidence="10 11" key="1">
    <citation type="submission" date="2019-04" db="EMBL/GenBank/DDBJ databases">
        <authorList>
            <person name="Jiang L."/>
        </authorList>
    </citation>
    <scope>NUCLEOTIDE SEQUENCE [LARGE SCALE GENOMIC DNA]</scope>
    <source>
        <strain evidence="10 11">YIM 131861</strain>
    </source>
</reference>
<protein>
    <submittedName>
        <fullName evidence="10">Acyltransferase</fullName>
    </submittedName>
</protein>
<feature type="transmembrane region" description="Helical" evidence="8">
    <location>
        <begin position="67"/>
        <end position="87"/>
    </location>
</feature>
<feature type="transmembrane region" description="Helical" evidence="8">
    <location>
        <begin position="107"/>
        <end position="125"/>
    </location>
</feature>
<evidence type="ECO:0000256" key="5">
    <source>
        <dbReference type="ARBA" id="ARBA00022989"/>
    </source>
</evidence>
<feature type="transmembrane region" description="Helical" evidence="8">
    <location>
        <begin position="357"/>
        <end position="374"/>
    </location>
</feature>
<comment type="similarity">
    <text evidence="2">Belongs to the acyltransferase 3 family.</text>
</comment>
<evidence type="ECO:0000256" key="1">
    <source>
        <dbReference type="ARBA" id="ARBA00004651"/>
    </source>
</evidence>
<proteinExistence type="inferred from homology"/>
<feature type="transmembrane region" description="Helical" evidence="8">
    <location>
        <begin position="331"/>
        <end position="351"/>
    </location>
</feature>
<organism evidence="10 11">
    <name type="scientific">Orlajensenia flava</name>
    <dbReference type="NCBI Taxonomy" id="2565934"/>
    <lineage>
        <taxon>Bacteria</taxon>
        <taxon>Bacillati</taxon>
        <taxon>Actinomycetota</taxon>
        <taxon>Actinomycetes</taxon>
        <taxon>Micrococcales</taxon>
        <taxon>Microbacteriaceae</taxon>
        <taxon>Orlajensenia</taxon>
    </lineage>
</organism>
<feature type="transmembrane region" description="Helical" evidence="8">
    <location>
        <begin position="233"/>
        <end position="251"/>
    </location>
</feature>
<evidence type="ECO:0000313" key="10">
    <source>
        <dbReference type="EMBL" id="THG31171.1"/>
    </source>
</evidence>
<dbReference type="PANTHER" id="PTHR40074:SF4">
    <property type="entry name" value="INNER MEMBRANE PROTEIN YCFT"/>
    <property type="match status" value="1"/>
</dbReference>
<keyword evidence="10" id="KW-0012">Acyltransferase</keyword>
<keyword evidence="4 8" id="KW-0812">Transmembrane</keyword>
<name>A0A4S4FLU2_9MICO</name>
<dbReference type="GO" id="GO:0009246">
    <property type="term" value="P:enterobacterial common antigen biosynthetic process"/>
    <property type="evidence" value="ECO:0007669"/>
    <property type="project" value="TreeGrafter"/>
</dbReference>
<dbReference type="Proteomes" id="UP000307380">
    <property type="component" value="Unassembled WGS sequence"/>
</dbReference>
<dbReference type="OrthoDB" id="4394033at2"/>
<keyword evidence="11" id="KW-1185">Reference proteome</keyword>
<evidence type="ECO:0000313" key="11">
    <source>
        <dbReference type="Proteomes" id="UP000307380"/>
    </source>
</evidence>